<dbReference type="EMBL" id="MK473659">
    <property type="protein sequence ID" value="QEQ70871.1"/>
    <property type="molecule type" value="Genomic_DNA"/>
</dbReference>
<dbReference type="AlphaFoldDB" id="A0A5P1PNT1"/>
<reference evidence="1" key="1">
    <citation type="journal article" date="2019" name="Int. J. Food Microbiol.">
        <title>Developing a novel molecular serotyping system based on capsular polysaccharide synthesis gene clusters of Vibrio parahaemolyticus.</title>
        <authorList>
            <person name="Pang Y."/>
            <person name="Guo X."/>
            <person name="Tian X."/>
            <person name="Liu F."/>
            <person name="Wang L."/>
            <person name="Wu J."/>
            <person name="Zhang S."/>
            <person name="Li S."/>
            <person name="Liu B."/>
        </authorList>
    </citation>
    <scope>NUCLEOTIDE SEQUENCE</scope>
    <source>
        <strain evidence="1">G2863</strain>
    </source>
</reference>
<sequence length="45" mass="5033">MLRSYLDTPNSKNEQVIFGRDKTTLANVGCNALQTLISNIEYVSN</sequence>
<organism evidence="1">
    <name type="scientific">Vibrio parahaemolyticus</name>
    <dbReference type="NCBI Taxonomy" id="670"/>
    <lineage>
        <taxon>Bacteria</taxon>
        <taxon>Pseudomonadati</taxon>
        <taxon>Pseudomonadota</taxon>
        <taxon>Gammaproteobacteria</taxon>
        <taxon>Vibrionales</taxon>
        <taxon>Vibrionaceae</taxon>
        <taxon>Vibrio</taxon>
    </lineage>
</organism>
<proteinExistence type="predicted"/>
<accession>A0A5P1PNT1</accession>
<protein>
    <submittedName>
        <fullName evidence="1">Uncharacterized protein</fullName>
    </submittedName>
</protein>
<name>A0A5P1PNT1_VIBPH</name>
<evidence type="ECO:0000313" key="1">
    <source>
        <dbReference type="EMBL" id="QEQ70871.1"/>
    </source>
</evidence>